<organism evidence="3 4">
    <name type="scientific">[Candida] arabinofermentans NRRL YB-2248</name>
    <dbReference type="NCBI Taxonomy" id="983967"/>
    <lineage>
        <taxon>Eukaryota</taxon>
        <taxon>Fungi</taxon>
        <taxon>Dikarya</taxon>
        <taxon>Ascomycota</taxon>
        <taxon>Saccharomycotina</taxon>
        <taxon>Pichiomycetes</taxon>
        <taxon>Pichiales</taxon>
        <taxon>Pichiaceae</taxon>
        <taxon>Ogataea</taxon>
        <taxon>Ogataea/Candida clade</taxon>
    </lineage>
</organism>
<dbReference type="PANTHER" id="PTHR28289:SF1">
    <property type="entry name" value="DASH COMPLEX SUBUNIT HSK3"/>
    <property type="match status" value="1"/>
</dbReference>
<evidence type="ECO:0000313" key="3">
    <source>
        <dbReference type="EMBL" id="ODV86334.1"/>
    </source>
</evidence>
<keyword evidence="4" id="KW-1185">Reference proteome</keyword>
<evidence type="ECO:0000313" key="4">
    <source>
        <dbReference type="Proteomes" id="UP000094801"/>
    </source>
</evidence>
<reference evidence="4" key="1">
    <citation type="submission" date="2016-04" db="EMBL/GenBank/DDBJ databases">
        <title>Comparative genomics of biotechnologically important yeasts.</title>
        <authorList>
            <consortium name="DOE Joint Genome Institute"/>
            <person name="Riley R."/>
            <person name="Haridas S."/>
            <person name="Wolfe K.H."/>
            <person name="Lopes M.R."/>
            <person name="Hittinger C.T."/>
            <person name="Goker M."/>
            <person name="Salamov A."/>
            <person name="Wisecaver J."/>
            <person name="Long T.M."/>
            <person name="Aerts A.L."/>
            <person name="Barry K."/>
            <person name="Choi C."/>
            <person name="Clum A."/>
            <person name="Coughlan A.Y."/>
            <person name="Deshpande S."/>
            <person name="Douglass A.P."/>
            <person name="Hanson S.J."/>
            <person name="Klenk H.-P."/>
            <person name="Labutti K."/>
            <person name="Lapidus A."/>
            <person name="Lindquist E."/>
            <person name="Lipzen A."/>
            <person name="Meier-Kolthoff J.P."/>
            <person name="Ohm R.A."/>
            <person name="Otillar R.P."/>
            <person name="Pangilinan J."/>
            <person name="Peng Y."/>
            <person name="Rokas A."/>
            <person name="Rosa C.A."/>
            <person name="Scheuner C."/>
            <person name="Sibirny A.A."/>
            <person name="Slot J.C."/>
            <person name="Stielow J.B."/>
            <person name="Sun H."/>
            <person name="Kurtzman C.P."/>
            <person name="Blackwell M."/>
            <person name="Grigoriev I.V."/>
            <person name="Jeffries T.W."/>
        </authorList>
    </citation>
    <scope>NUCLEOTIDE SEQUENCE [LARGE SCALE GENOMIC DNA]</scope>
    <source>
        <strain evidence="4">NRRL YB-2248</strain>
    </source>
</reference>
<accession>A0A1E4T3M0</accession>
<dbReference type="EMBL" id="KV453850">
    <property type="protein sequence ID" value="ODV86334.1"/>
    <property type="molecule type" value="Genomic_DNA"/>
</dbReference>
<evidence type="ECO:0000256" key="2">
    <source>
        <dbReference type="SAM" id="MobiDB-lite"/>
    </source>
</evidence>
<dbReference type="PANTHER" id="PTHR28289">
    <property type="entry name" value="DASH COMPLEX SUBUNIT HSK3"/>
    <property type="match status" value="1"/>
</dbReference>
<protein>
    <submittedName>
        <fullName evidence="3">Uncharacterized protein</fullName>
    </submittedName>
</protein>
<dbReference type="Pfam" id="PF08227">
    <property type="entry name" value="DASH_Hsk3"/>
    <property type="match status" value="1"/>
</dbReference>
<dbReference type="InterPro" id="IPR042332">
    <property type="entry name" value="Hsk3"/>
</dbReference>
<name>A0A1E4T3M0_9ASCO</name>
<dbReference type="InterPro" id="IPR013183">
    <property type="entry name" value="Hsk3-like"/>
</dbReference>
<keyword evidence="1" id="KW-0175">Coiled coil</keyword>
<feature type="coiled-coil region" evidence="1">
    <location>
        <begin position="9"/>
        <end position="36"/>
    </location>
</feature>
<dbReference type="GO" id="GO:0008608">
    <property type="term" value="P:attachment of spindle microtubules to kinetochore"/>
    <property type="evidence" value="ECO:0007669"/>
    <property type="project" value="InterPro"/>
</dbReference>
<gene>
    <name evidence="3" type="ORF">CANARDRAFT_27566</name>
</gene>
<feature type="region of interest" description="Disordered" evidence="2">
    <location>
        <begin position="79"/>
        <end position="106"/>
    </location>
</feature>
<proteinExistence type="predicted"/>
<evidence type="ECO:0000256" key="1">
    <source>
        <dbReference type="SAM" id="Coils"/>
    </source>
</evidence>
<feature type="compositionally biased region" description="Basic and acidic residues" evidence="2">
    <location>
        <begin position="82"/>
        <end position="106"/>
    </location>
</feature>
<dbReference type="AlphaFoldDB" id="A0A1E4T3M0"/>
<dbReference type="Proteomes" id="UP000094801">
    <property type="component" value="Unassembled WGS sequence"/>
</dbReference>
<dbReference type="GO" id="GO:0051010">
    <property type="term" value="F:microtubule plus-end binding"/>
    <property type="evidence" value="ECO:0007669"/>
    <property type="project" value="TreeGrafter"/>
</dbReference>
<sequence>MSTTRERDIRLMNHQLADLQRNLQELQAHATKTAEQYEVIKKLGKSQASLFMSAHAVFQLITEKKEAYRQAMIKAQADEDEHLAADDEHEDAGHEVHRSLNDGEDI</sequence>
<dbReference type="GO" id="GO:0042729">
    <property type="term" value="C:DASH complex"/>
    <property type="evidence" value="ECO:0007669"/>
    <property type="project" value="TreeGrafter"/>
</dbReference>
<dbReference type="OrthoDB" id="3988466at2759"/>